<comment type="caution">
    <text evidence="6">The sequence shown here is derived from an EMBL/GenBank/DDBJ whole genome shotgun (WGS) entry which is preliminary data.</text>
</comment>
<dbReference type="PANTHER" id="PTHR45900">
    <property type="entry name" value="RECA"/>
    <property type="match status" value="1"/>
</dbReference>
<dbReference type="GO" id="GO:0005524">
    <property type="term" value="F:ATP binding"/>
    <property type="evidence" value="ECO:0007669"/>
    <property type="project" value="UniProtKB-KW"/>
</dbReference>
<evidence type="ECO:0000259" key="5">
    <source>
        <dbReference type="PROSITE" id="PS50163"/>
    </source>
</evidence>
<dbReference type="GO" id="GO:0003697">
    <property type="term" value="F:single-stranded DNA binding"/>
    <property type="evidence" value="ECO:0007669"/>
    <property type="project" value="InterPro"/>
</dbReference>
<dbReference type="InterPro" id="IPR013765">
    <property type="entry name" value="DNA_recomb/repair_RecA"/>
</dbReference>
<dbReference type="AlphaFoldDB" id="A0A0F9JGS6"/>
<keyword evidence="4" id="KW-0233">DNA recombination</keyword>
<evidence type="ECO:0000256" key="1">
    <source>
        <dbReference type="ARBA" id="ARBA00009391"/>
    </source>
</evidence>
<keyword evidence="3" id="KW-0067">ATP-binding</keyword>
<dbReference type="InterPro" id="IPR020587">
    <property type="entry name" value="RecA_monomer-monomer_interface"/>
</dbReference>
<evidence type="ECO:0000256" key="3">
    <source>
        <dbReference type="ARBA" id="ARBA00022840"/>
    </source>
</evidence>
<dbReference type="Pfam" id="PF00154">
    <property type="entry name" value="RecA_N"/>
    <property type="match status" value="1"/>
</dbReference>
<dbReference type="GO" id="GO:0006310">
    <property type="term" value="P:DNA recombination"/>
    <property type="evidence" value="ECO:0007669"/>
    <property type="project" value="UniProtKB-KW"/>
</dbReference>
<accession>A0A0F9JGS6</accession>
<dbReference type="EMBL" id="LAZR01016330">
    <property type="protein sequence ID" value="KKM04981.1"/>
    <property type="molecule type" value="Genomic_DNA"/>
</dbReference>
<sequence>IGQFGGAFATIGGHAIEFHAAIRLDLRRIGFIRTGKDKTPIGINVQVTLAKSKVGGSRPFQKIVVPFYFDRGADKLQCALPIALREGLVERASKGRVKFPGADKSFYDTQFAQHFTEEMYEELRASVFATGGEDDSTG</sequence>
<keyword evidence="2" id="KW-0547">Nucleotide-binding</keyword>
<protein>
    <recommendedName>
        <fullName evidence="5">RecA family profile 2 domain-containing protein</fullName>
    </recommendedName>
</protein>
<feature type="non-terminal residue" evidence="6">
    <location>
        <position position="1"/>
    </location>
</feature>
<gene>
    <name evidence="6" type="ORF">LCGC14_1758680</name>
</gene>
<dbReference type="Gene3D" id="3.40.50.300">
    <property type="entry name" value="P-loop containing nucleotide triphosphate hydrolases"/>
    <property type="match status" value="1"/>
</dbReference>
<organism evidence="6">
    <name type="scientific">marine sediment metagenome</name>
    <dbReference type="NCBI Taxonomy" id="412755"/>
    <lineage>
        <taxon>unclassified sequences</taxon>
        <taxon>metagenomes</taxon>
        <taxon>ecological metagenomes</taxon>
    </lineage>
</organism>
<dbReference type="PANTHER" id="PTHR45900:SF1">
    <property type="entry name" value="MITOCHONDRIAL DNA REPAIR PROTEIN RECA HOMOLOG-RELATED"/>
    <property type="match status" value="1"/>
</dbReference>
<evidence type="ECO:0000256" key="2">
    <source>
        <dbReference type="ARBA" id="ARBA00022741"/>
    </source>
</evidence>
<dbReference type="InterPro" id="IPR049428">
    <property type="entry name" value="RecA-like_N"/>
</dbReference>
<comment type="similarity">
    <text evidence="1">Belongs to the RecA family.</text>
</comment>
<dbReference type="GO" id="GO:0008094">
    <property type="term" value="F:ATP-dependent activity, acting on DNA"/>
    <property type="evidence" value="ECO:0007669"/>
    <property type="project" value="InterPro"/>
</dbReference>
<reference evidence="6" key="1">
    <citation type="journal article" date="2015" name="Nature">
        <title>Complex archaea that bridge the gap between prokaryotes and eukaryotes.</title>
        <authorList>
            <person name="Spang A."/>
            <person name="Saw J.H."/>
            <person name="Jorgensen S.L."/>
            <person name="Zaremba-Niedzwiedzka K."/>
            <person name="Martijn J."/>
            <person name="Lind A.E."/>
            <person name="van Eijk R."/>
            <person name="Schleper C."/>
            <person name="Guy L."/>
            <person name="Ettema T.J."/>
        </authorList>
    </citation>
    <scope>NUCLEOTIDE SEQUENCE</scope>
</reference>
<evidence type="ECO:0000256" key="4">
    <source>
        <dbReference type="ARBA" id="ARBA00023172"/>
    </source>
</evidence>
<evidence type="ECO:0000313" key="6">
    <source>
        <dbReference type="EMBL" id="KKM04981.1"/>
    </source>
</evidence>
<dbReference type="GO" id="GO:0006281">
    <property type="term" value="P:DNA repair"/>
    <property type="evidence" value="ECO:0007669"/>
    <property type="project" value="InterPro"/>
</dbReference>
<feature type="domain" description="RecA family profile 2" evidence="5">
    <location>
        <begin position="4"/>
        <end position="78"/>
    </location>
</feature>
<proteinExistence type="inferred from homology"/>
<dbReference type="PROSITE" id="PS50163">
    <property type="entry name" value="RECA_3"/>
    <property type="match status" value="1"/>
</dbReference>
<name>A0A0F9JGS6_9ZZZZ</name>
<dbReference type="InterPro" id="IPR027417">
    <property type="entry name" value="P-loop_NTPase"/>
</dbReference>